<keyword evidence="6" id="KW-1185">Reference proteome</keyword>
<name>A0ABS8DEB9_9FIRM</name>
<dbReference type="PRINTS" id="PR00035">
    <property type="entry name" value="HTHGNTR"/>
</dbReference>
<keyword evidence="3" id="KW-0804">Transcription</keyword>
<dbReference type="SUPFAM" id="SSF46785">
    <property type="entry name" value="Winged helix' DNA-binding domain"/>
    <property type="match status" value="1"/>
</dbReference>
<protein>
    <submittedName>
        <fullName evidence="5">FadR family transcriptional regulator</fullName>
    </submittedName>
</protein>
<dbReference type="CDD" id="cd07377">
    <property type="entry name" value="WHTH_GntR"/>
    <property type="match status" value="1"/>
</dbReference>
<evidence type="ECO:0000259" key="4">
    <source>
        <dbReference type="PROSITE" id="PS50949"/>
    </source>
</evidence>
<evidence type="ECO:0000256" key="1">
    <source>
        <dbReference type="ARBA" id="ARBA00023015"/>
    </source>
</evidence>
<dbReference type="Pfam" id="PF00392">
    <property type="entry name" value="GntR"/>
    <property type="match status" value="1"/>
</dbReference>
<reference evidence="5 6" key="1">
    <citation type="submission" date="2021-10" db="EMBL/GenBank/DDBJ databases">
        <title>Collection of gut derived symbiotic bacterial strains cultured from healthy donors.</title>
        <authorList>
            <person name="Lin H."/>
            <person name="Littmann E."/>
            <person name="Kohout C."/>
            <person name="Pamer E.G."/>
        </authorList>
    </citation>
    <scope>NUCLEOTIDE SEQUENCE [LARGE SCALE GENOMIC DNA]</scope>
    <source>
        <strain evidence="5 6">DFI.1.165</strain>
    </source>
</reference>
<dbReference type="InterPro" id="IPR008920">
    <property type="entry name" value="TF_FadR/GntR_C"/>
</dbReference>
<comment type="caution">
    <text evidence="5">The sequence shown here is derived from an EMBL/GenBank/DDBJ whole genome shotgun (WGS) entry which is preliminary data.</text>
</comment>
<dbReference type="PROSITE" id="PS50949">
    <property type="entry name" value="HTH_GNTR"/>
    <property type="match status" value="1"/>
</dbReference>
<dbReference type="Gene3D" id="1.20.120.530">
    <property type="entry name" value="GntR ligand-binding domain-like"/>
    <property type="match status" value="1"/>
</dbReference>
<dbReference type="SMART" id="SM00345">
    <property type="entry name" value="HTH_GNTR"/>
    <property type="match status" value="1"/>
</dbReference>
<keyword evidence="2" id="KW-0238">DNA-binding</keyword>
<dbReference type="InterPro" id="IPR000524">
    <property type="entry name" value="Tscrpt_reg_HTH_GntR"/>
</dbReference>
<dbReference type="InterPro" id="IPR011711">
    <property type="entry name" value="GntR_C"/>
</dbReference>
<dbReference type="EMBL" id="JAJCIS010000002">
    <property type="protein sequence ID" value="MCB7386760.1"/>
    <property type="molecule type" value="Genomic_DNA"/>
</dbReference>
<evidence type="ECO:0000313" key="6">
    <source>
        <dbReference type="Proteomes" id="UP001299546"/>
    </source>
</evidence>
<evidence type="ECO:0000256" key="3">
    <source>
        <dbReference type="ARBA" id="ARBA00023163"/>
    </source>
</evidence>
<evidence type="ECO:0000313" key="5">
    <source>
        <dbReference type="EMBL" id="MCB7386760.1"/>
    </source>
</evidence>
<dbReference type="PANTHER" id="PTHR43537:SF5">
    <property type="entry name" value="UXU OPERON TRANSCRIPTIONAL REGULATOR"/>
    <property type="match status" value="1"/>
</dbReference>
<dbReference type="InterPro" id="IPR036390">
    <property type="entry name" value="WH_DNA-bd_sf"/>
</dbReference>
<keyword evidence="1" id="KW-0805">Transcription regulation</keyword>
<dbReference type="Gene3D" id="1.10.10.10">
    <property type="entry name" value="Winged helix-like DNA-binding domain superfamily/Winged helix DNA-binding domain"/>
    <property type="match status" value="1"/>
</dbReference>
<dbReference type="InterPro" id="IPR036388">
    <property type="entry name" value="WH-like_DNA-bd_sf"/>
</dbReference>
<dbReference type="RefSeq" id="WP_066736392.1">
    <property type="nucleotide sequence ID" value="NZ_JAJCIQ010000002.1"/>
</dbReference>
<evidence type="ECO:0000256" key="2">
    <source>
        <dbReference type="ARBA" id="ARBA00023125"/>
    </source>
</evidence>
<dbReference type="Pfam" id="PF07729">
    <property type="entry name" value="FCD"/>
    <property type="match status" value="1"/>
</dbReference>
<sequence length="223" mass="25591">MEETKKKQRLSDSITEELEKMIIEKFRPGDKIPPEMELAERFGVGRSTVRESMKALTAKGIIVRRNEGTFVSVEVNRCLIEPLSLLVNMEIGNLENLVEMRKLLELGCIRIAAERITDEELKELEKLNWQMHEPGADGLKLQNIDIQFHNKIVEATGNQLLVELLNAVRKVMVQHSEDPYGVLEVLPDMLESHGELIDALKKHDPAKAYESMETYLERSHIYQ</sequence>
<proteinExistence type="predicted"/>
<feature type="domain" description="HTH gntR-type" evidence="4">
    <location>
        <begin position="8"/>
        <end position="74"/>
    </location>
</feature>
<gene>
    <name evidence="5" type="ORF">LIZ65_05620</name>
</gene>
<organism evidence="5 6">
    <name type="scientific">Bariatricus massiliensis</name>
    <dbReference type="NCBI Taxonomy" id="1745713"/>
    <lineage>
        <taxon>Bacteria</taxon>
        <taxon>Bacillati</taxon>
        <taxon>Bacillota</taxon>
        <taxon>Clostridia</taxon>
        <taxon>Lachnospirales</taxon>
        <taxon>Lachnospiraceae</taxon>
        <taxon>Bariatricus</taxon>
    </lineage>
</organism>
<dbReference type="SMART" id="SM00895">
    <property type="entry name" value="FCD"/>
    <property type="match status" value="1"/>
</dbReference>
<dbReference type="SUPFAM" id="SSF48008">
    <property type="entry name" value="GntR ligand-binding domain-like"/>
    <property type="match status" value="1"/>
</dbReference>
<dbReference type="Proteomes" id="UP001299546">
    <property type="component" value="Unassembled WGS sequence"/>
</dbReference>
<accession>A0ABS8DEB9</accession>
<dbReference type="PANTHER" id="PTHR43537">
    <property type="entry name" value="TRANSCRIPTIONAL REGULATOR, GNTR FAMILY"/>
    <property type="match status" value="1"/>
</dbReference>